<dbReference type="GO" id="GO:0016757">
    <property type="term" value="F:glycosyltransferase activity"/>
    <property type="evidence" value="ECO:0007669"/>
    <property type="project" value="TreeGrafter"/>
</dbReference>
<sequence>MSTVIILSGVSYDGFKQRPQHFADYFSKIGNEVLYIGLLEHNRISKMELDKVFDKKSLLNNLFQINAQGVYILNNEIKNLESDFNMSDLVKKINEVYRHEKITYLVCYPEWIKYFDDVPSNCKIIYDCIDDWESFLNDAKLNISKNIAYYERKIANISNLVLASARRLYAKMSYYNKNVYYLPNGVWNKDYLNTVKESSETPVDLISMKKPIVFFMGAIAEWVDINLIDYLAKSRPEYSFVFVGTKRVKVPDYCNVFFLGSKDYSLLPSYLTKSNVAIIPFKVNNLTASVTPLKLYEYLSSGTPVVSTVMPDIIGLPGLRVAENYQQFLEYIDYYVSLNKKEYEIESQKAINTAKNFDWNKLLEPISNYIESGNLNLESNEAFLQKAIDNYKSLESSPLIKNELLGFYCVLEKYMDALELFNDFNDNELKKIDCEKLALASAMLGDFSKAVELLKKYFYKNDYNLYTTYLDSLLKEDNKEELLKIFLLKLSGNTYGALNIADSLIKNSNPPKLLGLLAGLYLDIGEYEISFQIAVDIIAKERKYNIEELFDYKMIEHIVYSLTKFQQFDIAEEIALSLMKNNKEWEEKATQLLSDVYIDKHMK</sequence>
<protein>
    <recommendedName>
        <fullName evidence="4">Glycosyltransferase</fullName>
    </recommendedName>
</protein>
<proteinExistence type="predicted"/>
<comment type="caution">
    <text evidence="2">The sequence shown here is derived from an EMBL/GenBank/DDBJ whole genome shotgun (WGS) entry which is preliminary data.</text>
</comment>
<name>A0A8J2ZR33_9BACI</name>
<gene>
    <name evidence="2" type="ORF">GCM10010978_05630</name>
</gene>
<dbReference type="RefSeq" id="WP_188390862.1">
    <property type="nucleotide sequence ID" value="NZ_BMEV01000007.1"/>
</dbReference>
<keyword evidence="1" id="KW-0808">Transferase</keyword>
<dbReference type="PANTHER" id="PTHR46401">
    <property type="entry name" value="GLYCOSYLTRANSFERASE WBBK-RELATED"/>
    <property type="match status" value="1"/>
</dbReference>
<reference evidence="2" key="2">
    <citation type="submission" date="2020-09" db="EMBL/GenBank/DDBJ databases">
        <authorList>
            <person name="Sun Q."/>
            <person name="Zhou Y."/>
        </authorList>
    </citation>
    <scope>NUCLEOTIDE SEQUENCE</scope>
    <source>
        <strain evidence="2">CGMCC 1.12360</strain>
    </source>
</reference>
<dbReference type="Proteomes" id="UP000602050">
    <property type="component" value="Unassembled WGS sequence"/>
</dbReference>
<dbReference type="Gene3D" id="3.40.50.11010">
    <property type="match status" value="1"/>
</dbReference>
<dbReference type="PANTHER" id="PTHR46401:SF2">
    <property type="entry name" value="GLYCOSYLTRANSFERASE WBBK-RELATED"/>
    <property type="match status" value="1"/>
</dbReference>
<dbReference type="Gene3D" id="3.40.50.2000">
    <property type="entry name" value="Glycogen Phosphorylase B"/>
    <property type="match status" value="1"/>
</dbReference>
<evidence type="ECO:0000313" key="3">
    <source>
        <dbReference type="Proteomes" id="UP000602050"/>
    </source>
</evidence>
<reference evidence="2" key="1">
    <citation type="journal article" date="2014" name="Int. J. Syst. Evol. Microbiol.">
        <title>Complete genome sequence of Corynebacterium casei LMG S-19264T (=DSM 44701T), isolated from a smear-ripened cheese.</title>
        <authorList>
            <consortium name="US DOE Joint Genome Institute (JGI-PGF)"/>
            <person name="Walter F."/>
            <person name="Albersmeier A."/>
            <person name="Kalinowski J."/>
            <person name="Ruckert C."/>
        </authorList>
    </citation>
    <scope>NUCLEOTIDE SEQUENCE</scope>
    <source>
        <strain evidence="2">CGMCC 1.12360</strain>
    </source>
</reference>
<evidence type="ECO:0008006" key="4">
    <source>
        <dbReference type="Google" id="ProtNLM"/>
    </source>
</evidence>
<dbReference type="AlphaFoldDB" id="A0A8J2ZR33"/>
<dbReference type="Pfam" id="PF13692">
    <property type="entry name" value="Glyco_trans_1_4"/>
    <property type="match status" value="1"/>
</dbReference>
<dbReference type="GO" id="GO:0009103">
    <property type="term" value="P:lipopolysaccharide biosynthetic process"/>
    <property type="evidence" value="ECO:0007669"/>
    <property type="project" value="TreeGrafter"/>
</dbReference>
<dbReference type="SUPFAM" id="SSF53756">
    <property type="entry name" value="UDP-Glycosyltransferase/glycogen phosphorylase"/>
    <property type="match status" value="1"/>
</dbReference>
<accession>A0A8J2ZR33</accession>
<organism evidence="2 3">
    <name type="scientific">Compostibacillus humi</name>
    <dbReference type="NCBI Taxonomy" id="1245525"/>
    <lineage>
        <taxon>Bacteria</taxon>
        <taxon>Bacillati</taxon>
        <taxon>Bacillota</taxon>
        <taxon>Bacilli</taxon>
        <taxon>Bacillales</taxon>
        <taxon>Bacillaceae</taxon>
        <taxon>Compostibacillus</taxon>
    </lineage>
</organism>
<evidence type="ECO:0000256" key="1">
    <source>
        <dbReference type="ARBA" id="ARBA00022679"/>
    </source>
</evidence>
<keyword evidence="3" id="KW-1185">Reference proteome</keyword>
<evidence type="ECO:0000313" key="2">
    <source>
        <dbReference type="EMBL" id="GGH70577.1"/>
    </source>
</evidence>
<dbReference type="EMBL" id="BMEV01000007">
    <property type="protein sequence ID" value="GGH70577.1"/>
    <property type="molecule type" value="Genomic_DNA"/>
</dbReference>